<protein>
    <submittedName>
        <fullName evidence="5">Uncharacterized protein</fullName>
    </submittedName>
</protein>
<feature type="region of interest" description="Disordered" evidence="2">
    <location>
        <begin position="627"/>
        <end position="653"/>
    </location>
</feature>
<feature type="compositionally biased region" description="Polar residues" evidence="2">
    <location>
        <begin position="630"/>
        <end position="649"/>
    </location>
</feature>
<dbReference type="InterPro" id="IPR035974">
    <property type="entry name" value="Rap/Ran-GAP_sf"/>
</dbReference>
<dbReference type="PANTHER" id="PTHR15711:SF62">
    <property type="entry name" value="GTPASE-ACTIVATING RAP_RAN-GAP DOMAIN-LIKE PROTEIN 3"/>
    <property type="match status" value="1"/>
</dbReference>
<dbReference type="Pfam" id="PF02145">
    <property type="entry name" value="Rap_GAP"/>
    <property type="match status" value="1"/>
</dbReference>
<gene>
    <name evidence="5" type="ORF">OXX778_LOCUS6302</name>
</gene>
<dbReference type="InterPro" id="IPR001180">
    <property type="entry name" value="CNH_dom"/>
</dbReference>
<sequence length="755" mass="86251">MPRAVEFAVYIFPRPLSGADTTGEYSYYTIYEGHEVMYHVSTLLPYNKDSKQQLERKRHIGNDIVTIVFQDLDDNDEPDFTPSSARSQFQHIFALVTFNKNEKSYRLKIFSEQSVPPFGPSLPCAAIFTNHKEFREFLLVKLINGEKSAFNNSVFGKRRKRTIESILRSLFTNYDKENSKNKVSTSSLGIGEVIGDYSNSNKKKEESRKAEFLRIGQNLKLKTIIRGDAPTSQLTTGAFKKELWEPKIFLQSFEHSIICSDSWNNCLVVGTNSGVYVIDEAIPWEIKQIFDKTVQLRQIDICDLYGLMVFCDFKGRLCVFKLSDFSQLLSDSSLDESQARNKFHCKENKLDFISGCQIYAISKPIYGNQELKIVAACGKKMIVVNYKNQLNNTCLNCSPLHVSPTNSKNLTSSSSFQNIQNSEQIKNDITKLFQIKKEISCFEAPSFVNLVDNFKGDFYILLGYKNRCELISETTGELLKLVNFNQSSTIRSIVELYDNDEPEILVTYNYYSEFIKLDQTNSFSSQISSNTNFKSSNYKFQWNSEPHSVLCVFPYVIGFSNQSIEIRLLVNGNLVNSITMSNVKLIASKRDIFFSADHENLLANDFSFAERHLNSFVINVSSINNNSTNDKNSGSDENTPPSSPNQEINPIQGYAPPIHSGGNVFSFSNNKTIQNQTKHPFSIYKINLDFLHNSNDKTNEKFNQLCENSTRKIQREITNCSSQFIFTDKDVIMPKQYSIYQKIISSNKNDDKEQE</sequence>
<evidence type="ECO:0000313" key="6">
    <source>
        <dbReference type="Proteomes" id="UP000663879"/>
    </source>
</evidence>
<dbReference type="PROSITE" id="PS50085">
    <property type="entry name" value="RAPGAP"/>
    <property type="match status" value="1"/>
</dbReference>
<name>A0A813SDB4_9BILA</name>
<dbReference type="GO" id="GO:0005096">
    <property type="term" value="F:GTPase activator activity"/>
    <property type="evidence" value="ECO:0007669"/>
    <property type="project" value="UniProtKB-KW"/>
</dbReference>
<dbReference type="EMBL" id="CAJNOC010000737">
    <property type="protein sequence ID" value="CAF0797732.1"/>
    <property type="molecule type" value="Genomic_DNA"/>
</dbReference>
<dbReference type="GO" id="GO:0051056">
    <property type="term" value="P:regulation of small GTPase mediated signal transduction"/>
    <property type="evidence" value="ECO:0007669"/>
    <property type="project" value="InterPro"/>
</dbReference>
<dbReference type="Pfam" id="PF00780">
    <property type="entry name" value="CNH"/>
    <property type="match status" value="1"/>
</dbReference>
<dbReference type="SUPFAM" id="SSF111347">
    <property type="entry name" value="Rap/Ran-GAP"/>
    <property type="match status" value="1"/>
</dbReference>
<dbReference type="PANTHER" id="PTHR15711">
    <property type="entry name" value="RAP GTPASE-ACTIVATING PROTEIN"/>
    <property type="match status" value="1"/>
</dbReference>
<evidence type="ECO:0000259" key="3">
    <source>
        <dbReference type="PROSITE" id="PS50085"/>
    </source>
</evidence>
<dbReference type="AlphaFoldDB" id="A0A813SDB4"/>
<proteinExistence type="predicted"/>
<evidence type="ECO:0000313" key="5">
    <source>
        <dbReference type="EMBL" id="CAF0797732.1"/>
    </source>
</evidence>
<reference evidence="5" key="1">
    <citation type="submission" date="2021-02" db="EMBL/GenBank/DDBJ databases">
        <authorList>
            <person name="Nowell W R."/>
        </authorList>
    </citation>
    <scope>NUCLEOTIDE SEQUENCE</scope>
    <source>
        <strain evidence="5">Ploen Becks lab</strain>
    </source>
</reference>
<keyword evidence="6" id="KW-1185">Reference proteome</keyword>
<dbReference type="InterPro" id="IPR000331">
    <property type="entry name" value="Rap/Ran_GAP_dom"/>
</dbReference>
<accession>A0A813SDB4</accession>
<keyword evidence="1" id="KW-0343">GTPase activation</keyword>
<dbReference type="InterPro" id="IPR050989">
    <property type="entry name" value="Rap1_Ran_GAP"/>
</dbReference>
<feature type="domain" description="Rap-GAP" evidence="3">
    <location>
        <begin position="1"/>
        <end position="170"/>
    </location>
</feature>
<comment type="caution">
    <text evidence="5">The sequence shown here is derived from an EMBL/GenBank/DDBJ whole genome shotgun (WGS) entry which is preliminary data.</text>
</comment>
<organism evidence="5 6">
    <name type="scientific">Brachionus calyciflorus</name>
    <dbReference type="NCBI Taxonomy" id="104777"/>
    <lineage>
        <taxon>Eukaryota</taxon>
        <taxon>Metazoa</taxon>
        <taxon>Spiralia</taxon>
        <taxon>Gnathifera</taxon>
        <taxon>Rotifera</taxon>
        <taxon>Eurotatoria</taxon>
        <taxon>Monogononta</taxon>
        <taxon>Pseudotrocha</taxon>
        <taxon>Ploima</taxon>
        <taxon>Brachionidae</taxon>
        <taxon>Brachionus</taxon>
    </lineage>
</organism>
<dbReference type="Proteomes" id="UP000663879">
    <property type="component" value="Unassembled WGS sequence"/>
</dbReference>
<evidence type="ECO:0000256" key="2">
    <source>
        <dbReference type="SAM" id="MobiDB-lite"/>
    </source>
</evidence>
<feature type="domain" description="CNH" evidence="4">
    <location>
        <begin position="254"/>
        <end position="593"/>
    </location>
</feature>
<dbReference type="Gene3D" id="3.40.50.11210">
    <property type="entry name" value="Rap/Ran-GAP"/>
    <property type="match status" value="1"/>
</dbReference>
<dbReference type="PROSITE" id="PS50219">
    <property type="entry name" value="CNH"/>
    <property type="match status" value="1"/>
</dbReference>
<evidence type="ECO:0000256" key="1">
    <source>
        <dbReference type="ARBA" id="ARBA00022468"/>
    </source>
</evidence>
<dbReference type="OrthoDB" id="2499658at2759"/>
<evidence type="ECO:0000259" key="4">
    <source>
        <dbReference type="PROSITE" id="PS50219"/>
    </source>
</evidence>